<dbReference type="RefSeq" id="WP_184306506.1">
    <property type="nucleotide sequence ID" value="NZ_JACHXU010000015.1"/>
</dbReference>
<gene>
    <name evidence="1" type="ORF">FHS27_004107</name>
</gene>
<reference evidence="1 2" key="1">
    <citation type="submission" date="2020-08" db="EMBL/GenBank/DDBJ databases">
        <title>Genomic Encyclopedia of Type Strains, Phase III (KMG-III): the genomes of soil and plant-associated and newly described type strains.</title>
        <authorList>
            <person name="Whitman W."/>
        </authorList>
    </citation>
    <scope>NUCLEOTIDE SEQUENCE [LARGE SCALE GENOMIC DNA]</scope>
    <source>
        <strain evidence="1 2">CECT 8075</strain>
    </source>
</reference>
<protein>
    <submittedName>
        <fullName evidence="1">Uncharacterized protein</fullName>
    </submittedName>
</protein>
<evidence type="ECO:0000313" key="1">
    <source>
        <dbReference type="EMBL" id="MBB3208279.1"/>
    </source>
</evidence>
<dbReference type="EMBL" id="JACHXU010000015">
    <property type="protein sequence ID" value="MBB3208279.1"/>
    <property type="molecule type" value="Genomic_DNA"/>
</dbReference>
<keyword evidence="2" id="KW-1185">Reference proteome</keyword>
<comment type="caution">
    <text evidence="1">The sequence shown here is derived from an EMBL/GenBank/DDBJ whole genome shotgun (WGS) entry which is preliminary data.</text>
</comment>
<dbReference type="AlphaFoldDB" id="A0A7W5E1X6"/>
<dbReference type="Proteomes" id="UP000536179">
    <property type="component" value="Unassembled WGS sequence"/>
</dbReference>
<proteinExistence type="predicted"/>
<organism evidence="1 2">
    <name type="scientific">Aporhodopirellula rubra</name>
    <dbReference type="NCBI Taxonomy" id="980271"/>
    <lineage>
        <taxon>Bacteria</taxon>
        <taxon>Pseudomonadati</taxon>
        <taxon>Planctomycetota</taxon>
        <taxon>Planctomycetia</taxon>
        <taxon>Pirellulales</taxon>
        <taxon>Pirellulaceae</taxon>
        <taxon>Aporhodopirellula</taxon>
    </lineage>
</organism>
<sequence>MRSYLFLAMVLCLTVVAVLRRGRESAVEPLPNPARSEVHVPERLDSVVSIDEAEIDLDPLQIELFETTPDALHRANTEGFRAADGLGISRGGRHVLIGDDAVRFIEDANAFSDERADPTAKNPYGMWGALGTRAKDAEHPTLSKMSGEYLRGQDSDVWKLDLVQLVSLDRFSQPVAYDESELPKMHCLKSDQVPTRLLNAFETQAAERLRAGENLIVERTASRVSMLGAIRASDQCVDCHAAEPDELLGAFTYHLFRHD</sequence>
<accession>A0A7W5E1X6</accession>
<name>A0A7W5E1X6_9BACT</name>
<evidence type="ECO:0000313" key="2">
    <source>
        <dbReference type="Proteomes" id="UP000536179"/>
    </source>
</evidence>